<sequence>MAPAASLAAGYFRFSIFAALHPFPFPPPRDPSLSGRLSTLEHPGRHRHVPSQEARARYPGEDSGAILGGADRPSPTGRPTNPSPSAYGEWPGRINRKAGISFRRCGSAVPRLRRDRPQPASQIIVRVMGHAHRMEPTGNNKVEGGLSGPIHGD</sequence>
<feature type="region of interest" description="Disordered" evidence="1">
    <location>
        <begin position="132"/>
        <end position="153"/>
    </location>
</feature>
<accession>A0A026WDJ5</accession>
<protein>
    <submittedName>
        <fullName evidence="2">Uncharacterized protein</fullName>
    </submittedName>
</protein>
<organism evidence="2 3">
    <name type="scientific">Ooceraea biroi</name>
    <name type="common">Clonal raider ant</name>
    <name type="synonym">Cerapachys biroi</name>
    <dbReference type="NCBI Taxonomy" id="2015173"/>
    <lineage>
        <taxon>Eukaryota</taxon>
        <taxon>Metazoa</taxon>
        <taxon>Ecdysozoa</taxon>
        <taxon>Arthropoda</taxon>
        <taxon>Hexapoda</taxon>
        <taxon>Insecta</taxon>
        <taxon>Pterygota</taxon>
        <taxon>Neoptera</taxon>
        <taxon>Endopterygota</taxon>
        <taxon>Hymenoptera</taxon>
        <taxon>Apocrita</taxon>
        <taxon>Aculeata</taxon>
        <taxon>Formicoidea</taxon>
        <taxon>Formicidae</taxon>
        <taxon>Dorylinae</taxon>
        <taxon>Ooceraea</taxon>
    </lineage>
</organism>
<evidence type="ECO:0000313" key="2">
    <source>
        <dbReference type="EMBL" id="EZA54112.1"/>
    </source>
</evidence>
<proteinExistence type="predicted"/>
<evidence type="ECO:0000313" key="3">
    <source>
        <dbReference type="Proteomes" id="UP000053097"/>
    </source>
</evidence>
<dbReference type="Proteomes" id="UP000053097">
    <property type="component" value="Unassembled WGS sequence"/>
</dbReference>
<name>A0A026WDJ5_OOCBI</name>
<dbReference type="EMBL" id="KK107260">
    <property type="protein sequence ID" value="EZA54112.1"/>
    <property type="molecule type" value="Genomic_DNA"/>
</dbReference>
<dbReference type="AlphaFoldDB" id="A0A026WDJ5"/>
<reference evidence="2 3" key="1">
    <citation type="journal article" date="2014" name="Curr. Biol.">
        <title>The genome of the clonal raider ant Cerapachys biroi.</title>
        <authorList>
            <person name="Oxley P.R."/>
            <person name="Ji L."/>
            <person name="Fetter-Pruneda I."/>
            <person name="McKenzie S.K."/>
            <person name="Li C."/>
            <person name="Hu H."/>
            <person name="Zhang G."/>
            <person name="Kronauer D.J."/>
        </authorList>
    </citation>
    <scope>NUCLEOTIDE SEQUENCE [LARGE SCALE GENOMIC DNA]</scope>
</reference>
<evidence type="ECO:0000256" key="1">
    <source>
        <dbReference type="SAM" id="MobiDB-lite"/>
    </source>
</evidence>
<feature type="region of interest" description="Disordered" evidence="1">
    <location>
        <begin position="31"/>
        <end position="93"/>
    </location>
</feature>
<keyword evidence="3" id="KW-1185">Reference proteome</keyword>
<gene>
    <name evidence="2" type="ORF">X777_05962</name>
</gene>